<dbReference type="Gene3D" id="3.40.50.300">
    <property type="entry name" value="P-loop containing nucleotide triphosphate hydrolases"/>
    <property type="match status" value="3"/>
</dbReference>
<dbReference type="InterPro" id="IPR017871">
    <property type="entry name" value="ABC_transporter-like_CS"/>
</dbReference>
<feature type="domain" description="ABC transporter" evidence="7">
    <location>
        <begin position="111"/>
        <end position="332"/>
    </location>
</feature>
<protein>
    <recommendedName>
        <fullName evidence="7">ABC transporter domain-containing protein</fullName>
    </recommendedName>
</protein>
<proteinExistence type="predicted"/>
<feature type="domain" description="ABC transporter" evidence="7">
    <location>
        <begin position="358"/>
        <end position="737"/>
    </location>
</feature>
<dbReference type="InterPro" id="IPR050611">
    <property type="entry name" value="ABCF"/>
</dbReference>
<comment type="caution">
    <text evidence="8">The sequence shown here is derived from an EMBL/GenBank/DDBJ whole genome shotgun (WGS) entry which is preliminary data.</text>
</comment>
<evidence type="ECO:0000256" key="4">
    <source>
        <dbReference type="ARBA" id="ARBA00022741"/>
    </source>
</evidence>
<dbReference type="GO" id="GO:0005524">
    <property type="term" value="F:ATP binding"/>
    <property type="evidence" value="ECO:0007669"/>
    <property type="project" value="UniProtKB-KW"/>
</dbReference>
<evidence type="ECO:0000256" key="5">
    <source>
        <dbReference type="ARBA" id="ARBA00022840"/>
    </source>
</evidence>
<gene>
    <name evidence="8" type="ORF">PECAL_6P13960</name>
</gene>
<dbReference type="InterPro" id="IPR047038">
    <property type="entry name" value="eEF3_chromodomain-like_sf"/>
</dbReference>
<dbReference type="AlphaFoldDB" id="A0A8J2X444"/>
<keyword evidence="2" id="KW-0963">Cytoplasm</keyword>
<organism evidence="8 9">
    <name type="scientific">Pelagomonas calceolata</name>
    <dbReference type="NCBI Taxonomy" id="35677"/>
    <lineage>
        <taxon>Eukaryota</taxon>
        <taxon>Sar</taxon>
        <taxon>Stramenopiles</taxon>
        <taxon>Ochrophyta</taxon>
        <taxon>Pelagophyceae</taxon>
        <taxon>Pelagomonadales</taxon>
        <taxon>Pelagomonadaceae</taxon>
        <taxon>Pelagomonas</taxon>
    </lineage>
</organism>
<name>A0A8J2X444_9STRA</name>
<comment type="subcellular location">
    <subcellularLocation>
        <location evidence="1">Cytoplasm</location>
    </subcellularLocation>
</comment>
<keyword evidence="3" id="KW-0677">Repeat</keyword>
<evidence type="ECO:0000313" key="8">
    <source>
        <dbReference type="EMBL" id="CAH0379758.1"/>
    </source>
</evidence>
<accession>A0A8J2X444</accession>
<dbReference type="UniPathway" id="UPA00345"/>
<dbReference type="GO" id="GO:0005737">
    <property type="term" value="C:cytoplasm"/>
    <property type="evidence" value="ECO:0007669"/>
    <property type="project" value="UniProtKB-SubCell"/>
</dbReference>
<evidence type="ECO:0000256" key="1">
    <source>
        <dbReference type="ARBA" id="ARBA00004496"/>
    </source>
</evidence>
<dbReference type="GO" id="GO:0003746">
    <property type="term" value="F:translation elongation factor activity"/>
    <property type="evidence" value="ECO:0007669"/>
    <property type="project" value="UniProtKB-KW"/>
</dbReference>
<dbReference type="PANTHER" id="PTHR19211">
    <property type="entry name" value="ATP-BINDING TRANSPORT PROTEIN-RELATED"/>
    <property type="match status" value="1"/>
</dbReference>
<reference evidence="8" key="1">
    <citation type="submission" date="2021-11" db="EMBL/GenBank/DDBJ databases">
        <authorList>
            <consortium name="Genoscope - CEA"/>
            <person name="William W."/>
        </authorList>
    </citation>
    <scope>NUCLEOTIDE SEQUENCE</scope>
</reference>
<keyword evidence="5" id="KW-0067">ATP-binding</keyword>
<evidence type="ECO:0000259" key="7">
    <source>
        <dbReference type="PROSITE" id="PS50893"/>
    </source>
</evidence>
<dbReference type="Proteomes" id="UP000789595">
    <property type="component" value="Unassembled WGS sequence"/>
</dbReference>
<dbReference type="InterPro" id="IPR003593">
    <property type="entry name" value="AAA+_ATPase"/>
</dbReference>
<dbReference type="SMART" id="SM00382">
    <property type="entry name" value="AAA"/>
    <property type="match status" value="2"/>
</dbReference>
<dbReference type="Gene3D" id="2.40.50.990">
    <property type="match status" value="2"/>
</dbReference>
<dbReference type="PROSITE" id="PS00211">
    <property type="entry name" value="ABC_TRANSPORTER_1"/>
    <property type="match status" value="1"/>
</dbReference>
<keyword evidence="4" id="KW-0547">Nucleotide-binding</keyword>
<dbReference type="SUPFAM" id="SSF52540">
    <property type="entry name" value="P-loop containing nucleoside triphosphate hydrolases"/>
    <property type="match status" value="2"/>
</dbReference>
<dbReference type="InterPro" id="IPR003439">
    <property type="entry name" value="ABC_transporter-like_ATP-bd"/>
</dbReference>
<keyword evidence="9" id="KW-1185">Reference proteome</keyword>
<feature type="region of interest" description="Disordered" evidence="6">
    <location>
        <begin position="820"/>
        <end position="840"/>
    </location>
</feature>
<dbReference type="PROSITE" id="PS50893">
    <property type="entry name" value="ABC_TRANSPORTER_2"/>
    <property type="match status" value="2"/>
</dbReference>
<sequence>MATTMNAIADAIQPSALEALLTQTLADEAGLNDVAEGFKPILAYVASLASNQCVAETFHMFEWEKTCKAYLAPILADEEKCAAVTKKFMDESEKRVPKREVELDIPEGEGEILCNVEFKLAYGGKILLNTTHFHVRRGRIYGLLGHNGCGKSTLMRAISSGALAGFPGAEELMKLRACFVDHDIDGSDANTPTIDFCLQEPVLAPLGREKIREKLLEMEFTEELINKPICNLSGGWKMKLALARAVLLNADLLLLDEPTNHLDVQKQQWLCDFLTGPQCEHVTTLVVSHDSKFLNKVLSDVIHYENMRLKRYTGNLDQFVEQCPMAKAYFSIHDTEMKFTFPVPGPLEGVKSRTKAILQAKNITFTYPTPEEKALGPSCKTRSGKPTLEDVSVQVSQASRIACIGPNGAGKSTLIKVLVGETKPDEGCPEVYRHQNCRIAYVAQHAFHHIEQHLEMSPVEYIQWRFSGGLDKEQQAMEAAQMSEEEKAQLKQPFIVYLKELAAELDEAGNATGEREIIFEKMEPLKKGQKPPPVDPVNGIFPNCVRTIKQLIGRRTRHGDYEYEVKWGDKEMVSMDPKNNLYVPKVVLETHGFHKLMKAIDDKIAAEAGNVKPLTTTAIQRHLDDFGLHEEFGTYGKMKNLSGGQKVKCVIGASMWFCPHIVVLDEPTNYLDRDSLGALSRAIKEFQGGVLMISHNAEFFGDIAPEVWEVPGDQKVHVSGAEWMEAVKAKELAEAKAKKKSIPKQDDDKFDALGNKIETAVAAADIDRDYVKKLTKQLKALKERVKKGDASAEDEMYEVEEALDKANAILKKEKEAAKKEKEAAKALAKAAKAKEKKSKK</sequence>
<dbReference type="OrthoDB" id="2110130at2759"/>
<dbReference type="InterPro" id="IPR027417">
    <property type="entry name" value="P-loop_NTPase"/>
</dbReference>
<dbReference type="GO" id="GO:0016887">
    <property type="term" value="F:ATP hydrolysis activity"/>
    <property type="evidence" value="ECO:0007669"/>
    <property type="project" value="InterPro"/>
</dbReference>
<evidence type="ECO:0000313" key="9">
    <source>
        <dbReference type="Proteomes" id="UP000789595"/>
    </source>
</evidence>
<evidence type="ECO:0000256" key="6">
    <source>
        <dbReference type="SAM" id="MobiDB-lite"/>
    </source>
</evidence>
<dbReference type="PANTHER" id="PTHR19211:SF127">
    <property type="entry name" value="ABC TRANSPORTER DOMAIN-CONTAINING PROTEIN"/>
    <property type="match status" value="1"/>
</dbReference>
<evidence type="ECO:0000256" key="3">
    <source>
        <dbReference type="ARBA" id="ARBA00022737"/>
    </source>
</evidence>
<dbReference type="Pfam" id="PF00005">
    <property type="entry name" value="ABC_tran"/>
    <property type="match status" value="2"/>
</dbReference>
<evidence type="ECO:0000256" key="2">
    <source>
        <dbReference type="ARBA" id="ARBA00022490"/>
    </source>
</evidence>
<dbReference type="EMBL" id="CAKKNE010000006">
    <property type="protein sequence ID" value="CAH0379758.1"/>
    <property type="molecule type" value="Genomic_DNA"/>
</dbReference>